<dbReference type="RefSeq" id="WP_052092139.1">
    <property type="nucleotide sequence ID" value="NZ_MPTB01000004.1"/>
</dbReference>
<feature type="signal peptide" evidence="1">
    <location>
        <begin position="1"/>
        <end position="22"/>
    </location>
</feature>
<dbReference type="PROSITE" id="PS51257">
    <property type="entry name" value="PROKAR_LIPOPROTEIN"/>
    <property type="match status" value="1"/>
</dbReference>
<evidence type="ECO:0000256" key="1">
    <source>
        <dbReference type="SAM" id="SignalP"/>
    </source>
</evidence>
<feature type="chain" id="PRO_5045107468" description="YtkA-like domain-containing protein" evidence="1">
    <location>
        <begin position="23"/>
        <end position="140"/>
    </location>
</feature>
<keyword evidence="4" id="KW-1185">Reference proteome</keyword>
<comment type="caution">
    <text evidence="3">The sequence shown here is derived from an EMBL/GenBank/DDBJ whole genome shotgun (WGS) entry which is preliminary data.</text>
</comment>
<keyword evidence="1" id="KW-0732">Signal</keyword>
<evidence type="ECO:0000313" key="3">
    <source>
        <dbReference type="EMBL" id="OMD51903.1"/>
    </source>
</evidence>
<reference evidence="3 4" key="1">
    <citation type="submission" date="2016-10" db="EMBL/GenBank/DDBJ databases">
        <title>Paenibacillus species isolates.</title>
        <authorList>
            <person name="Beno S.M."/>
        </authorList>
    </citation>
    <scope>NUCLEOTIDE SEQUENCE [LARGE SCALE GENOMIC DNA]</scope>
    <source>
        <strain evidence="3 4">FSL H7-0744</strain>
    </source>
</reference>
<proteinExistence type="predicted"/>
<name>A0ABX3HMD6_PAEBO</name>
<dbReference type="Proteomes" id="UP000187412">
    <property type="component" value="Unassembled WGS sequence"/>
</dbReference>
<sequence length="140" mass="15318">MMKPKKLIALFTIAAMSMIVSCSGNNGESSHMHDGSEHSMEPIHVELSWNPGDVSVNQKVVFEAVVTQGSEAVDDAKAVLFEIVNKNNEEDKQELEGKLSGNGTYKAESILMKEGNYDVTSHVTARTQHSMPTKELTVQP</sequence>
<evidence type="ECO:0000313" key="4">
    <source>
        <dbReference type="Proteomes" id="UP000187412"/>
    </source>
</evidence>
<dbReference type="InterPro" id="IPR032693">
    <property type="entry name" value="YtkA-like_dom"/>
</dbReference>
<dbReference type="Pfam" id="PF13115">
    <property type="entry name" value="YtkA"/>
    <property type="match status" value="1"/>
</dbReference>
<feature type="domain" description="YtkA-like" evidence="2">
    <location>
        <begin position="41"/>
        <end position="122"/>
    </location>
</feature>
<gene>
    <name evidence="3" type="ORF">BSK56_04585</name>
</gene>
<accession>A0ABX3HMD6</accession>
<organism evidence="3 4">
    <name type="scientific">Paenibacillus borealis</name>
    <dbReference type="NCBI Taxonomy" id="160799"/>
    <lineage>
        <taxon>Bacteria</taxon>
        <taxon>Bacillati</taxon>
        <taxon>Bacillota</taxon>
        <taxon>Bacilli</taxon>
        <taxon>Bacillales</taxon>
        <taxon>Paenibacillaceae</taxon>
        <taxon>Paenibacillus</taxon>
    </lineage>
</organism>
<protein>
    <recommendedName>
        <fullName evidence="2">YtkA-like domain-containing protein</fullName>
    </recommendedName>
</protein>
<evidence type="ECO:0000259" key="2">
    <source>
        <dbReference type="Pfam" id="PF13115"/>
    </source>
</evidence>
<dbReference type="EMBL" id="MPTB01000004">
    <property type="protein sequence ID" value="OMD51903.1"/>
    <property type="molecule type" value="Genomic_DNA"/>
</dbReference>